<dbReference type="FunFam" id="3.40.50.300:FF:002838">
    <property type="entry name" value="Uncharacterized ATPase YjoB"/>
    <property type="match status" value="1"/>
</dbReference>
<dbReference type="GeneID" id="28850115"/>
<protein>
    <submittedName>
        <fullName evidence="3">ATP-dependent Zn protease</fullName>
    </submittedName>
</protein>
<dbReference type="PANTHER" id="PTHR23077:SF132">
    <property type="entry name" value="ATP-DEPENDENT ZN PROTEASE"/>
    <property type="match status" value="1"/>
</dbReference>
<name>A0A179F9I0_METCM</name>
<evidence type="ECO:0000256" key="1">
    <source>
        <dbReference type="SAM" id="MobiDB-lite"/>
    </source>
</evidence>
<dbReference type="GO" id="GO:0005634">
    <property type="term" value="C:nucleus"/>
    <property type="evidence" value="ECO:0007669"/>
    <property type="project" value="TreeGrafter"/>
</dbReference>
<dbReference type="EMBL" id="LSBJ02000007">
    <property type="protein sequence ID" value="OAQ62098.1"/>
    <property type="molecule type" value="Genomic_DNA"/>
</dbReference>
<proteinExistence type="predicted"/>
<dbReference type="Gene3D" id="3.40.50.300">
    <property type="entry name" value="P-loop containing nucleotide triphosphate hydrolases"/>
    <property type="match status" value="1"/>
</dbReference>
<dbReference type="PANTHER" id="PTHR23077">
    <property type="entry name" value="AAA-FAMILY ATPASE"/>
    <property type="match status" value="1"/>
</dbReference>
<evidence type="ECO:0000259" key="2">
    <source>
        <dbReference type="Pfam" id="PF00004"/>
    </source>
</evidence>
<gene>
    <name evidence="3" type="ORF">VFPPC_07222</name>
</gene>
<dbReference type="InterPro" id="IPR003959">
    <property type="entry name" value="ATPase_AAA_core"/>
</dbReference>
<accession>A0A179F9I0</accession>
<dbReference type="InterPro" id="IPR050168">
    <property type="entry name" value="AAA_ATPase_domain"/>
</dbReference>
<keyword evidence="4" id="KW-1185">Reference proteome</keyword>
<sequence length="502" mass="55925">MEHQSHAIAAGICGSLSSSQTPSSSSKPKSSHSNNTTSQYFKHFSGQTASTNTILAASLKKQYPNLKLSVLSGGIDLLGFAASGHAKCTPLDDDAANTSLPSSVTVDYYYPPARRIGGGNGVVAQNIQFGKFLYEWNRDDYIVYIAHGLDGDSGLNSYTFTYVLSSEERKSDALVIAAGKWTSTLHEEIWVFDGGYWSKNAALYQSVMKASWDAVILDAKMKKDLINDHLYFFQSRDTYQRLKVPWKRGIIYYGPPGNGKTISIKAMMHTLYEMEPEIPTLYVRSLSSFMGPEYSIKSIFAQARQFAPCYLVFEDLDSLVSDSVRSYFLNEVDGLKDNDGIFMIGSTNHLERLDPGISKRPSRFDRKYLFPNPNLHERIAYCHFWQSKLKDNKEIIFPDKLCDAIAGITDKFSFAYIQEAFVAALLAIARDEKPEGIVTAMDVLTIDAADDWVEVVDGSGGEDPELEKLVLWVEIRKQVKILREGLNQGDGEGESEAVDVDL</sequence>
<feature type="region of interest" description="Disordered" evidence="1">
    <location>
        <begin position="14"/>
        <end position="39"/>
    </location>
</feature>
<dbReference type="GO" id="GO:0042254">
    <property type="term" value="P:ribosome biogenesis"/>
    <property type="evidence" value="ECO:0007669"/>
    <property type="project" value="TreeGrafter"/>
</dbReference>
<dbReference type="InterPro" id="IPR027417">
    <property type="entry name" value="P-loop_NTPase"/>
</dbReference>
<dbReference type="GO" id="GO:0016887">
    <property type="term" value="F:ATP hydrolysis activity"/>
    <property type="evidence" value="ECO:0007669"/>
    <property type="project" value="InterPro"/>
</dbReference>
<dbReference type="GO" id="GO:0003723">
    <property type="term" value="F:RNA binding"/>
    <property type="evidence" value="ECO:0007669"/>
    <property type="project" value="TreeGrafter"/>
</dbReference>
<dbReference type="OrthoDB" id="2115716at2759"/>
<dbReference type="KEGG" id="pchm:VFPPC_07222"/>
<dbReference type="GO" id="GO:0006508">
    <property type="term" value="P:proteolysis"/>
    <property type="evidence" value="ECO:0007669"/>
    <property type="project" value="UniProtKB-KW"/>
</dbReference>
<dbReference type="GO" id="GO:0008233">
    <property type="term" value="F:peptidase activity"/>
    <property type="evidence" value="ECO:0007669"/>
    <property type="project" value="UniProtKB-KW"/>
</dbReference>
<comment type="caution">
    <text evidence="3">The sequence shown here is derived from an EMBL/GenBank/DDBJ whole genome shotgun (WGS) entry which is preliminary data.</text>
</comment>
<dbReference type="AlphaFoldDB" id="A0A179F9I0"/>
<keyword evidence="3" id="KW-0645">Protease</keyword>
<dbReference type="Gene3D" id="1.10.8.60">
    <property type="match status" value="1"/>
</dbReference>
<dbReference type="GO" id="GO:0005524">
    <property type="term" value="F:ATP binding"/>
    <property type="evidence" value="ECO:0007669"/>
    <property type="project" value="InterPro"/>
</dbReference>
<feature type="compositionally biased region" description="Low complexity" evidence="1">
    <location>
        <begin position="15"/>
        <end position="38"/>
    </location>
</feature>
<evidence type="ECO:0000313" key="4">
    <source>
        <dbReference type="Proteomes" id="UP000078397"/>
    </source>
</evidence>
<dbReference type="Pfam" id="PF00004">
    <property type="entry name" value="AAA"/>
    <property type="match status" value="1"/>
</dbReference>
<evidence type="ECO:0000313" key="3">
    <source>
        <dbReference type="EMBL" id="OAQ62098.1"/>
    </source>
</evidence>
<feature type="domain" description="ATPase AAA-type core" evidence="2">
    <location>
        <begin position="251"/>
        <end position="371"/>
    </location>
</feature>
<dbReference type="CDD" id="cd19481">
    <property type="entry name" value="RecA-like_protease"/>
    <property type="match status" value="1"/>
</dbReference>
<dbReference type="GO" id="GO:1990275">
    <property type="term" value="F:preribosome binding"/>
    <property type="evidence" value="ECO:0007669"/>
    <property type="project" value="TreeGrafter"/>
</dbReference>
<organism evidence="3 4">
    <name type="scientific">Pochonia chlamydosporia 170</name>
    <dbReference type="NCBI Taxonomy" id="1380566"/>
    <lineage>
        <taxon>Eukaryota</taxon>
        <taxon>Fungi</taxon>
        <taxon>Dikarya</taxon>
        <taxon>Ascomycota</taxon>
        <taxon>Pezizomycotina</taxon>
        <taxon>Sordariomycetes</taxon>
        <taxon>Hypocreomycetidae</taxon>
        <taxon>Hypocreales</taxon>
        <taxon>Clavicipitaceae</taxon>
        <taxon>Pochonia</taxon>
    </lineage>
</organism>
<dbReference type="RefSeq" id="XP_018139802.1">
    <property type="nucleotide sequence ID" value="XM_018286121.1"/>
</dbReference>
<dbReference type="STRING" id="1380566.A0A179F9I0"/>
<keyword evidence="3" id="KW-0378">Hydrolase</keyword>
<dbReference type="SUPFAM" id="SSF52540">
    <property type="entry name" value="P-loop containing nucleoside triphosphate hydrolases"/>
    <property type="match status" value="1"/>
</dbReference>
<reference evidence="3 4" key="1">
    <citation type="journal article" date="2016" name="PLoS Pathog.">
        <title>Biosynthesis of antibiotic leucinostatins in bio-control fungus Purpureocillium lilacinum and their inhibition on phytophthora revealed by genome mining.</title>
        <authorList>
            <person name="Wang G."/>
            <person name="Liu Z."/>
            <person name="Lin R."/>
            <person name="Li E."/>
            <person name="Mao Z."/>
            <person name="Ling J."/>
            <person name="Yang Y."/>
            <person name="Yin W.B."/>
            <person name="Xie B."/>
        </authorList>
    </citation>
    <scope>NUCLEOTIDE SEQUENCE [LARGE SCALE GENOMIC DNA]</scope>
    <source>
        <strain evidence="3">170</strain>
    </source>
</reference>
<dbReference type="Proteomes" id="UP000078397">
    <property type="component" value="Unassembled WGS sequence"/>
</dbReference>